<dbReference type="STRING" id="1229727.Ga0080559_TMP3913"/>
<feature type="region of interest" description="Disordered" evidence="1">
    <location>
        <begin position="1"/>
        <end position="46"/>
    </location>
</feature>
<dbReference type="KEGG" id="tpro:Ga0080559_TMP3913"/>
<gene>
    <name evidence="2" type="ORF">Ga0080559_TMP3913</name>
</gene>
<proteinExistence type="predicted"/>
<accession>A0A1U7D998</accession>
<evidence type="ECO:0000313" key="2">
    <source>
        <dbReference type="EMBL" id="APX24709.1"/>
    </source>
</evidence>
<evidence type="ECO:0000313" key="3">
    <source>
        <dbReference type="Proteomes" id="UP000186559"/>
    </source>
</evidence>
<evidence type="ECO:0000256" key="1">
    <source>
        <dbReference type="SAM" id="MobiDB-lite"/>
    </source>
</evidence>
<keyword evidence="3" id="KW-1185">Reference proteome</keyword>
<reference evidence="2 3" key="1">
    <citation type="submission" date="2016-03" db="EMBL/GenBank/DDBJ databases">
        <title>Deep-sea bacteria in the southern Pacific.</title>
        <authorList>
            <person name="Tang K."/>
        </authorList>
    </citation>
    <scope>NUCLEOTIDE SEQUENCE [LARGE SCALE GENOMIC DNA]</scope>
    <source>
        <strain evidence="2 3">JLT2016</strain>
    </source>
</reference>
<organism evidence="2 3">
    <name type="scientific">Salipiger profundus</name>
    <dbReference type="NCBI Taxonomy" id="1229727"/>
    <lineage>
        <taxon>Bacteria</taxon>
        <taxon>Pseudomonadati</taxon>
        <taxon>Pseudomonadota</taxon>
        <taxon>Alphaproteobacteria</taxon>
        <taxon>Rhodobacterales</taxon>
        <taxon>Roseobacteraceae</taxon>
        <taxon>Salipiger</taxon>
    </lineage>
</organism>
<dbReference type="AlphaFoldDB" id="A0A1U7D998"/>
<dbReference type="Proteomes" id="UP000186559">
    <property type="component" value="Chromosome"/>
</dbReference>
<protein>
    <submittedName>
        <fullName evidence="2">Uncharacterized protein</fullName>
    </submittedName>
</protein>
<sequence>MLSSPLAGSSAMPCPDPVLIPRPSRAPRKARKPRETRARPAFPPAL</sequence>
<name>A0A1U7D998_9RHOB</name>
<dbReference type="EMBL" id="CP014796">
    <property type="protein sequence ID" value="APX24709.1"/>
    <property type="molecule type" value="Genomic_DNA"/>
</dbReference>